<proteinExistence type="predicted"/>
<comment type="caution">
    <text evidence="1">The sequence shown here is derived from an EMBL/GenBank/DDBJ whole genome shotgun (WGS) entry which is preliminary data.</text>
</comment>
<dbReference type="Proteomes" id="UP000783213">
    <property type="component" value="Unassembled WGS sequence"/>
</dbReference>
<organism evidence="1 2">
    <name type="scientific">Botrytis deweyae</name>
    <dbReference type="NCBI Taxonomy" id="2478750"/>
    <lineage>
        <taxon>Eukaryota</taxon>
        <taxon>Fungi</taxon>
        <taxon>Dikarya</taxon>
        <taxon>Ascomycota</taxon>
        <taxon>Pezizomycotina</taxon>
        <taxon>Leotiomycetes</taxon>
        <taxon>Helotiales</taxon>
        <taxon>Sclerotiniaceae</taxon>
        <taxon>Botrytis</taxon>
    </lineage>
</organism>
<sequence length="112" mass="12245">MQILEGGARPRCISICAIAIAFGPVDGIPFCHRESPILGRLQTLRGVLRSSAERYEICQRSLQPVQLKGILQWLQKSSGLLLILPRGVHYEFPQLIINTQATAVGSGVVQPV</sequence>
<evidence type="ECO:0000313" key="1">
    <source>
        <dbReference type="EMBL" id="KAF7920265.1"/>
    </source>
</evidence>
<gene>
    <name evidence="1" type="ORF">EAE98_008958</name>
</gene>
<dbReference type="EMBL" id="RCSX01000025">
    <property type="protein sequence ID" value="KAF7920265.1"/>
    <property type="molecule type" value="Genomic_DNA"/>
</dbReference>
<evidence type="ECO:0000313" key="2">
    <source>
        <dbReference type="Proteomes" id="UP000783213"/>
    </source>
</evidence>
<keyword evidence="2" id="KW-1185">Reference proteome</keyword>
<dbReference type="GeneID" id="62235729"/>
<name>A0ABQ7ICL0_9HELO</name>
<accession>A0ABQ7ICL0</accession>
<reference evidence="1 2" key="1">
    <citation type="journal article" date="2020" name="Genome Biol. Evol.">
        <title>Comparative genomics of Sclerotiniaceae.</title>
        <authorList>
            <person name="Valero Jimenez C.A."/>
            <person name="Steentjes M."/>
            <person name="Scholten O.E."/>
            <person name="Van Kan J.A.L."/>
        </authorList>
    </citation>
    <scope>NUCLEOTIDE SEQUENCE [LARGE SCALE GENOMIC DNA]</scope>
    <source>
        <strain evidence="1 2">B1</strain>
    </source>
</reference>
<protein>
    <submittedName>
        <fullName evidence="1">Uncharacterized protein</fullName>
    </submittedName>
</protein>
<dbReference type="RefSeq" id="XP_038806949.1">
    <property type="nucleotide sequence ID" value="XM_038956579.1"/>
</dbReference>